<keyword evidence="2" id="KW-1185">Reference proteome</keyword>
<sequence>MATVATETLNDHNSFYLSATSSPSRNSENMLFYSVPTSPARKSFESSYDVPESEPTTPREEYDDANASFIEFEFETSRRFNVDENDDHDGVEKFEPASACMQQQQQHHQLKESLPAMAFADELFCDGKVMPLKPPPRFQYSNESTCNSPLSPLKSPGMKFSFSRRSLWNDDYDPFVAALENVREENREKFRRRSRSMSPLRAGSLRKLDKQQEIKESEQKQNPNQEVLNLTEANTNSSADYSVWVPNKNGQKGCQKTAEKIPIRLAEPKGVLFARSARLVKMGQEKPTKPNKEKLPYGKESEERGRRESKRKRVKKFLLRSASIGRTSNEEKAKAESEAVTNKQSFTRKLSFRSTGIAEYNQEKRVSEVAANMTLMQYRPKFFLCMGYGGKYVK</sequence>
<dbReference type="Proteomes" id="UP001164539">
    <property type="component" value="Chromosome 2"/>
</dbReference>
<proteinExistence type="predicted"/>
<evidence type="ECO:0000313" key="1">
    <source>
        <dbReference type="EMBL" id="KAJ4724472.1"/>
    </source>
</evidence>
<evidence type="ECO:0000313" key="2">
    <source>
        <dbReference type="Proteomes" id="UP001164539"/>
    </source>
</evidence>
<gene>
    <name evidence="1" type="ORF">OWV82_003464</name>
</gene>
<reference evidence="1 2" key="1">
    <citation type="journal article" date="2023" name="Science">
        <title>Complex scaffold remodeling in plant triterpene biosynthesis.</title>
        <authorList>
            <person name="De La Pena R."/>
            <person name="Hodgson H."/>
            <person name="Liu J.C."/>
            <person name="Stephenson M.J."/>
            <person name="Martin A.C."/>
            <person name="Owen C."/>
            <person name="Harkess A."/>
            <person name="Leebens-Mack J."/>
            <person name="Jimenez L.E."/>
            <person name="Osbourn A."/>
            <person name="Sattely E.S."/>
        </authorList>
    </citation>
    <scope>NUCLEOTIDE SEQUENCE [LARGE SCALE GENOMIC DNA]</scope>
    <source>
        <strain evidence="2">cv. JPN11</strain>
        <tissue evidence="1">Leaf</tissue>
    </source>
</reference>
<organism evidence="1 2">
    <name type="scientific">Melia azedarach</name>
    <name type="common">Chinaberry tree</name>
    <dbReference type="NCBI Taxonomy" id="155640"/>
    <lineage>
        <taxon>Eukaryota</taxon>
        <taxon>Viridiplantae</taxon>
        <taxon>Streptophyta</taxon>
        <taxon>Embryophyta</taxon>
        <taxon>Tracheophyta</taxon>
        <taxon>Spermatophyta</taxon>
        <taxon>Magnoliopsida</taxon>
        <taxon>eudicotyledons</taxon>
        <taxon>Gunneridae</taxon>
        <taxon>Pentapetalae</taxon>
        <taxon>rosids</taxon>
        <taxon>malvids</taxon>
        <taxon>Sapindales</taxon>
        <taxon>Meliaceae</taxon>
        <taxon>Melia</taxon>
    </lineage>
</organism>
<comment type="caution">
    <text evidence="1">The sequence shown here is derived from an EMBL/GenBank/DDBJ whole genome shotgun (WGS) entry which is preliminary data.</text>
</comment>
<name>A0ACC1YMP8_MELAZ</name>
<protein>
    <submittedName>
        <fullName evidence="1">Estrogen receptor beta-1 like</fullName>
    </submittedName>
</protein>
<accession>A0ACC1YMP8</accession>
<dbReference type="EMBL" id="CM051395">
    <property type="protein sequence ID" value="KAJ4724472.1"/>
    <property type="molecule type" value="Genomic_DNA"/>
</dbReference>
<keyword evidence="1" id="KW-0675">Receptor</keyword>